<organism evidence="3">
    <name type="scientific">Loa loa</name>
    <name type="common">Eye worm</name>
    <name type="synonym">Filaria loa</name>
    <dbReference type="NCBI Taxonomy" id="7209"/>
    <lineage>
        <taxon>Eukaryota</taxon>
        <taxon>Metazoa</taxon>
        <taxon>Ecdysozoa</taxon>
        <taxon>Nematoda</taxon>
        <taxon>Chromadorea</taxon>
        <taxon>Rhabditida</taxon>
        <taxon>Spirurina</taxon>
        <taxon>Spiruromorpha</taxon>
        <taxon>Filarioidea</taxon>
        <taxon>Onchocercidae</taxon>
        <taxon>Loa</taxon>
    </lineage>
</organism>
<dbReference type="AlphaFoldDB" id="A0A1S0TYH5"/>
<dbReference type="InParanoid" id="A0A1S0TYH5"/>
<proteinExistence type="predicted"/>
<keyword evidence="2" id="KW-0472">Membrane</keyword>
<reference evidence="3" key="1">
    <citation type="submission" date="2012-04" db="EMBL/GenBank/DDBJ databases">
        <title>The Genome Sequence of Loa loa.</title>
        <authorList>
            <consortium name="The Broad Institute Genome Sequencing Platform"/>
            <consortium name="Broad Institute Genome Sequencing Center for Infectious Disease"/>
            <person name="Nutman T.B."/>
            <person name="Fink D.L."/>
            <person name="Russ C."/>
            <person name="Young S."/>
            <person name="Zeng Q."/>
            <person name="Gargeya S."/>
            <person name="Alvarado L."/>
            <person name="Berlin A."/>
            <person name="Chapman S.B."/>
            <person name="Chen Z."/>
            <person name="Freedman E."/>
            <person name="Gellesch M."/>
            <person name="Goldberg J."/>
            <person name="Griggs A."/>
            <person name="Gujja S."/>
            <person name="Heilman E.R."/>
            <person name="Heiman D."/>
            <person name="Howarth C."/>
            <person name="Mehta T."/>
            <person name="Neiman D."/>
            <person name="Pearson M."/>
            <person name="Roberts A."/>
            <person name="Saif S."/>
            <person name="Shea T."/>
            <person name="Shenoy N."/>
            <person name="Sisk P."/>
            <person name="Stolte C."/>
            <person name="Sykes S."/>
            <person name="White J."/>
            <person name="Yandava C."/>
            <person name="Haas B."/>
            <person name="Henn M.R."/>
            <person name="Nusbaum C."/>
            <person name="Birren B."/>
        </authorList>
    </citation>
    <scope>NUCLEOTIDE SEQUENCE [LARGE SCALE GENOMIC DNA]</scope>
</reference>
<dbReference type="CTD" id="9943569"/>
<protein>
    <submittedName>
        <fullName evidence="3">Uncharacterized protein</fullName>
    </submittedName>
</protein>
<dbReference type="RefSeq" id="XP_003141742.1">
    <property type="nucleotide sequence ID" value="XM_003141694.1"/>
</dbReference>
<evidence type="ECO:0000313" key="3">
    <source>
        <dbReference type="EMBL" id="EFO22328.1"/>
    </source>
</evidence>
<sequence length="103" mass="12017">MPNDAIFEGAPDVRKESQRSDGYSKFAKPSPFTRIPPKFRSRSRDKRYSNRGYYASTVAVTLAWTYYLNFARPQVKFDRRWTGCPLCLIVFPILRVLDFGARE</sequence>
<dbReference type="KEGG" id="loa:LOAG_06158"/>
<dbReference type="GeneID" id="9943569"/>
<keyword evidence="2" id="KW-0812">Transmembrane</keyword>
<accession>A0A1S0TYH5</accession>
<feature type="region of interest" description="Disordered" evidence="1">
    <location>
        <begin position="1"/>
        <end position="26"/>
    </location>
</feature>
<keyword evidence="2" id="KW-1133">Transmembrane helix</keyword>
<gene>
    <name evidence="3" type="ORF">LOAG_06158</name>
</gene>
<evidence type="ECO:0000256" key="2">
    <source>
        <dbReference type="SAM" id="Phobius"/>
    </source>
</evidence>
<evidence type="ECO:0000256" key="1">
    <source>
        <dbReference type="SAM" id="MobiDB-lite"/>
    </source>
</evidence>
<dbReference type="EMBL" id="JH712071">
    <property type="protein sequence ID" value="EFO22328.1"/>
    <property type="molecule type" value="Genomic_DNA"/>
</dbReference>
<name>A0A1S0TYH5_LOALO</name>
<feature type="transmembrane region" description="Helical" evidence="2">
    <location>
        <begin position="52"/>
        <end position="68"/>
    </location>
</feature>